<dbReference type="EMBL" id="CP021405">
    <property type="protein sequence ID" value="ATI43540.1"/>
    <property type="molecule type" value="Genomic_DNA"/>
</dbReference>
<reference evidence="4 5" key="1">
    <citation type="submission" date="2017-05" db="EMBL/GenBank/DDBJ databases">
        <title>Comparative genomic and metabolic analysis of manganese-oxidizing mechanisms in Celeribater manganoxidans DY25T: its adaption to the environment of polymetallic nodule.</title>
        <authorList>
            <person name="Wang X."/>
        </authorList>
    </citation>
    <scope>NUCLEOTIDE SEQUENCE [LARGE SCALE GENOMIC DNA]</scope>
    <source>
        <strain evidence="4 5">DY25</strain>
        <plasmid evidence="5">pdy25-a</plasmid>
    </source>
</reference>
<dbReference type="PANTHER" id="PTHR16943:SF8">
    <property type="entry name" value="2-METHYLCITRATE DEHYDRATASE"/>
    <property type="match status" value="1"/>
</dbReference>
<proteinExistence type="inferred from homology"/>
<keyword evidence="4" id="KW-0614">Plasmid</keyword>
<dbReference type="SUPFAM" id="SSF103378">
    <property type="entry name" value="2-methylcitrate dehydratase PrpD"/>
    <property type="match status" value="1"/>
</dbReference>
<protein>
    <submittedName>
        <fullName evidence="4">2-methylcitrate dehydratase</fullName>
    </submittedName>
</protein>
<dbReference type="KEGG" id="cmag:CBW24_15405"/>
<feature type="domain" description="MmgE/PrpD N-terminal" evidence="2">
    <location>
        <begin position="15"/>
        <end position="249"/>
    </location>
</feature>
<dbReference type="InterPro" id="IPR045336">
    <property type="entry name" value="MmgE_PrpD_N"/>
</dbReference>
<evidence type="ECO:0000259" key="2">
    <source>
        <dbReference type="Pfam" id="PF03972"/>
    </source>
</evidence>
<dbReference type="InterPro" id="IPR045337">
    <property type="entry name" value="MmgE_PrpD_C"/>
</dbReference>
<feature type="domain" description="MmgE/PrpD C-terminal" evidence="3">
    <location>
        <begin position="275"/>
        <end position="432"/>
    </location>
</feature>
<accession>A0A291M3Q3</accession>
<dbReference type="InterPro" id="IPR042188">
    <property type="entry name" value="MmgE/PrpD_sf_2"/>
</dbReference>
<comment type="similarity">
    <text evidence="1">Belongs to the PrpD family.</text>
</comment>
<evidence type="ECO:0000313" key="4">
    <source>
        <dbReference type="EMBL" id="ATI43540.1"/>
    </source>
</evidence>
<sequence>MTQMNDQSNATVSATLANWIAGLTLDDIDPRARSATEDTVLDTVGLSVAALDTDYGRAARTAFATPGNCTVWGLPEGRESAAAALINGTCGHGEDYDNTFEGCPMHAGVVIVPALFAAGEALSLPARDVARGLVVGTEICNRLGLVAGKATHKAGFHPTAIMGTMGAAAGVAAAMRQTPEQIRDTLGVAASMAAGIIEYLADGSWTKRMHAGWAAQSGLRAAQMGAAGFRGPQTVFEGVHGLYAAFAPSITPDFAPLLDDLGTRWEAANVAFKPYACGTMTQPFIDCAVRLKARGITPDQIVRMTCNVGEGTVHRLWEPLDLKQAPPTAYAAKFSSPYTIAAGLIHGGAGLAEFTEAAVQDPEARALAAKVSYVIDPDDEYPLNYTGHIRAELTDGTVVEERQPQLRGGVKEPLSRDELRDKAAANLSFAGRRGEAAAELSSFAASIFDSDARFDASPLARLGA</sequence>
<name>A0A291M3Q3_9RHOB</name>
<evidence type="ECO:0000313" key="5">
    <source>
        <dbReference type="Proteomes" id="UP000219050"/>
    </source>
</evidence>
<dbReference type="InterPro" id="IPR036148">
    <property type="entry name" value="MmgE/PrpD_sf"/>
</dbReference>
<evidence type="ECO:0000256" key="1">
    <source>
        <dbReference type="ARBA" id="ARBA00006174"/>
    </source>
</evidence>
<organism evidence="4 5">
    <name type="scientific">Pacificitalea manganoxidans</name>
    <dbReference type="NCBI Taxonomy" id="1411902"/>
    <lineage>
        <taxon>Bacteria</taxon>
        <taxon>Pseudomonadati</taxon>
        <taxon>Pseudomonadota</taxon>
        <taxon>Alphaproteobacteria</taxon>
        <taxon>Rhodobacterales</taxon>
        <taxon>Paracoccaceae</taxon>
        <taxon>Pacificitalea</taxon>
    </lineage>
</organism>
<keyword evidence="5" id="KW-1185">Reference proteome</keyword>
<dbReference type="Gene3D" id="1.10.4100.10">
    <property type="entry name" value="2-methylcitrate dehydratase PrpD"/>
    <property type="match status" value="1"/>
</dbReference>
<dbReference type="Pfam" id="PF03972">
    <property type="entry name" value="MmgE_PrpD_N"/>
    <property type="match status" value="1"/>
</dbReference>
<dbReference type="InterPro" id="IPR042183">
    <property type="entry name" value="MmgE/PrpD_sf_1"/>
</dbReference>
<dbReference type="GO" id="GO:0016829">
    <property type="term" value="F:lyase activity"/>
    <property type="evidence" value="ECO:0007669"/>
    <property type="project" value="InterPro"/>
</dbReference>
<dbReference type="PANTHER" id="PTHR16943">
    <property type="entry name" value="2-METHYLCITRATE DEHYDRATASE-RELATED"/>
    <property type="match status" value="1"/>
</dbReference>
<evidence type="ECO:0000259" key="3">
    <source>
        <dbReference type="Pfam" id="PF19305"/>
    </source>
</evidence>
<geneLocation type="plasmid" evidence="5">
    <name>pdy25-a</name>
</geneLocation>
<gene>
    <name evidence="4" type="ORF">CBW24_15405</name>
</gene>
<dbReference type="Pfam" id="PF19305">
    <property type="entry name" value="MmgE_PrpD_C"/>
    <property type="match status" value="1"/>
</dbReference>
<dbReference type="Gene3D" id="3.30.1330.120">
    <property type="entry name" value="2-methylcitrate dehydratase PrpD"/>
    <property type="match status" value="1"/>
</dbReference>
<dbReference type="AlphaFoldDB" id="A0A291M3Q3"/>
<dbReference type="InterPro" id="IPR005656">
    <property type="entry name" value="MmgE_PrpD"/>
</dbReference>
<dbReference type="Proteomes" id="UP000219050">
    <property type="component" value="Plasmid pDY25-A"/>
</dbReference>